<keyword evidence="1" id="KW-0732">Signal</keyword>
<dbReference type="PANTHER" id="PTHR47976">
    <property type="entry name" value="G-TYPE LECTIN S-RECEPTOR-LIKE SERINE/THREONINE-PROTEIN KINASE SD2-5"/>
    <property type="match status" value="1"/>
</dbReference>
<dbReference type="InterPro" id="IPR011009">
    <property type="entry name" value="Kinase-like_dom_sf"/>
</dbReference>
<evidence type="ECO:0000313" key="3">
    <source>
        <dbReference type="EMBL" id="EFJ24478.1"/>
    </source>
</evidence>
<dbReference type="OMA" id="GEYHATH"/>
<organism evidence="4">
    <name type="scientific">Selaginella moellendorffii</name>
    <name type="common">Spikemoss</name>
    <dbReference type="NCBI Taxonomy" id="88036"/>
    <lineage>
        <taxon>Eukaryota</taxon>
        <taxon>Viridiplantae</taxon>
        <taxon>Streptophyta</taxon>
        <taxon>Embryophyta</taxon>
        <taxon>Tracheophyta</taxon>
        <taxon>Lycopodiopsida</taxon>
        <taxon>Selaginellales</taxon>
        <taxon>Selaginellaceae</taxon>
        <taxon>Selaginella</taxon>
    </lineage>
</organism>
<dbReference type="SUPFAM" id="SSF56112">
    <property type="entry name" value="Protein kinase-like (PK-like)"/>
    <property type="match status" value="1"/>
</dbReference>
<dbReference type="GO" id="GO:0004672">
    <property type="term" value="F:protein kinase activity"/>
    <property type="evidence" value="ECO:0007669"/>
    <property type="project" value="InterPro"/>
</dbReference>
<accession>D8RTB1</accession>
<evidence type="ECO:0000256" key="1">
    <source>
        <dbReference type="ARBA" id="ARBA00022729"/>
    </source>
</evidence>
<dbReference type="HOGENOM" id="CLU_000288_21_7_1"/>
<proteinExistence type="predicted"/>
<dbReference type="Gene3D" id="1.10.510.10">
    <property type="entry name" value="Transferase(Phosphotransferase) domain 1"/>
    <property type="match status" value="1"/>
</dbReference>
<name>D8RTB1_SELML</name>
<dbReference type="GO" id="GO:0005524">
    <property type="term" value="F:ATP binding"/>
    <property type="evidence" value="ECO:0007669"/>
    <property type="project" value="InterPro"/>
</dbReference>
<dbReference type="FunFam" id="1.10.510.10:FF:001424">
    <property type="entry name" value="Protein kinase superfamily protein"/>
    <property type="match status" value="1"/>
</dbReference>
<dbReference type="eggNOG" id="ENOG502QUNW">
    <property type="taxonomic scope" value="Eukaryota"/>
</dbReference>
<dbReference type="Pfam" id="PF00069">
    <property type="entry name" value="Pkinase"/>
    <property type="match status" value="1"/>
</dbReference>
<reference evidence="3 4" key="1">
    <citation type="journal article" date="2011" name="Science">
        <title>The Selaginella genome identifies genetic changes associated with the evolution of vascular plants.</title>
        <authorList>
            <person name="Banks J.A."/>
            <person name="Nishiyama T."/>
            <person name="Hasebe M."/>
            <person name="Bowman J.L."/>
            <person name="Gribskov M."/>
            <person name="dePamphilis C."/>
            <person name="Albert V.A."/>
            <person name="Aono N."/>
            <person name="Aoyama T."/>
            <person name="Ambrose B.A."/>
            <person name="Ashton N.W."/>
            <person name="Axtell M.J."/>
            <person name="Barker E."/>
            <person name="Barker M.S."/>
            <person name="Bennetzen J.L."/>
            <person name="Bonawitz N.D."/>
            <person name="Chapple C."/>
            <person name="Cheng C."/>
            <person name="Correa L.G."/>
            <person name="Dacre M."/>
            <person name="DeBarry J."/>
            <person name="Dreyer I."/>
            <person name="Elias M."/>
            <person name="Engstrom E.M."/>
            <person name="Estelle M."/>
            <person name="Feng L."/>
            <person name="Finet C."/>
            <person name="Floyd S.K."/>
            <person name="Frommer W.B."/>
            <person name="Fujita T."/>
            <person name="Gramzow L."/>
            <person name="Gutensohn M."/>
            <person name="Harholt J."/>
            <person name="Hattori M."/>
            <person name="Heyl A."/>
            <person name="Hirai T."/>
            <person name="Hiwatashi Y."/>
            <person name="Ishikawa M."/>
            <person name="Iwata M."/>
            <person name="Karol K.G."/>
            <person name="Koehler B."/>
            <person name="Kolukisaoglu U."/>
            <person name="Kubo M."/>
            <person name="Kurata T."/>
            <person name="Lalonde S."/>
            <person name="Li K."/>
            <person name="Li Y."/>
            <person name="Litt A."/>
            <person name="Lyons E."/>
            <person name="Manning G."/>
            <person name="Maruyama T."/>
            <person name="Michael T.P."/>
            <person name="Mikami K."/>
            <person name="Miyazaki S."/>
            <person name="Morinaga S."/>
            <person name="Murata T."/>
            <person name="Mueller-Roeber B."/>
            <person name="Nelson D.R."/>
            <person name="Obara M."/>
            <person name="Oguri Y."/>
            <person name="Olmstead R.G."/>
            <person name="Onodera N."/>
            <person name="Petersen B.L."/>
            <person name="Pils B."/>
            <person name="Prigge M."/>
            <person name="Rensing S.A."/>
            <person name="Riano-Pachon D.M."/>
            <person name="Roberts A.W."/>
            <person name="Sato Y."/>
            <person name="Scheller H.V."/>
            <person name="Schulz B."/>
            <person name="Schulz C."/>
            <person name="Shakirov E.V."/>
            <person name="Shibagaki N."/>
            <person name="Shinohara N."/>
            <person name="Shippen D.E."/>
            <person name="Soerensen I."/>
            <person name="Sotooka R."/>
            <person name="Sugimoto N."/>
            <person name="Sugita M."/>
            <person name="Sumikawa N."/>
            <person name="Tanurdzic M."/>
            <person name="Theissen G."/>
            <person name="Ulvskov P."/>
            <person name="Wakazuki S."/>
            <person name="Weng J.K."/>
            <person name="Willats W.W."/>
            <person name="Wipf D."/>
            <person name="Wolf P.G."/>
            <person name="Yang L."/>
            <person name="Zimmer A.D."/>
            <person name="Zhu Q."/>
            <person name="Mitros T."/>
            <person name="Hellsten U."/>
            <person name="Loque D."/>
            <person name="Otillar R."/>
            <person name="Salamov A."/>
            <person name="Schmutz J."/>
            <person name="Shapiro H."/>
            <person name="Lindquist E."/>
            <person name="Lucas S."/>
            <person name="Rokhsar D."/>
            <person name="Grigoriev I.V."/>
        </authorList>
    </citation>
    <scope>NUCLEOTIDE SEQUENCE [LARGE SCALE GENOMIC DNA]</scope>
</reference>
<dbReference type="PROSITE" id="PS00108">
    <property type="entry name" value="PROTEIN_KINASE_ST"/>
    <property type="match status" value="1"/>
</dbReference>
<feature type="non-terminal residue" evidence="3">
    <location>
        <position position="1"/>
    </location>
</feature>
<sequence>GEGGFGMVFKGNLSDGTTVAVKRMDVEIEGSNEGQQQFKAEVLSIGSIRHYNLVQLRGFCIHGPSSLLVYEYMSNGALDKWIFRKDSRFLDWSQRHQVAVDVARGLTYLHEGCREQVLHLDIKPQNILLDENLRARIADFGLSKLAERGKSYAVTAMRGTPGYMAPEWLHTKVTDRTDVYSFGI</sequence>
<dbReference type="Gramene" id="EFJ24478">
    <property type="protein sequence ID" value="EFJ24478"/>
    <property type="gene ID" value="SELMODRAFT_17510"/>
</dbReference>
<dbReference type="PROSITE" id="PS50011">
    <property type="entry name" value="PROTEIN_KINASE_DOM"/>
    <property type="match status" value="1"/>
</dbReference>
<dbReference type="InterPro" id="IPR000719">
    <property type="entry name" value="Prot_kinase_dom"/>
</dbReference>
<dbReference type="KEGG" id="smo:SELMODRAFT_17510"/>
<dbReference type="Gene3D" id="3.30.200.20">
    <property type="entry name" value="Phosphorylase Kinase, domain 1"/>
    <property type="match status" value="1"/>
</dbReference>
<feature type="non-terminal residue" evidence="3">
    <location>
        <position position="184"/>
    </location>
</feature>
<evidence type="ECO:0000313" key="4">
    <source>
        <dbReference type="Proteomes" id="UP000001514"/>
    </source>
</evidence>
<dbReference type="PANTHER" id="PTHR47976:SF100">
    <property type="entry name" value="PROTEIN KINASE DOMAIN-CONTAINING PROTEIN"/>
    <property type="match status" value="1"/>
</dbReference>
<feature type="domain" description="Protein kinase" evidence="2">
    <location>
        <begin position="1"/>
        <end position="184"/>
    </location>
</feature>
<dbReference type="InParanoid" id="D8RTB1"/>
<dbReference type="SMART" id="SM00220">
    <property type="entry name" value="S_TKc"/>
    <property type="match status" value="1"/>
</dbReference>
<dbReference type="InterPro" id="IPR051343">
    <property type="entry name" value="G-type_lectin_kinases/EP1-like"/>
</dbReference>
<dbReference type="InterPro" id="IPR008271">
    <property type="entry name" value="Ser/Thr_kinase_AS"/>
</dbReference>
<protein>
    <recommendedName>
        <fullName evidence="2">Protein kinase domain-containing protein</fullName>
    </recommendedName>
</protein>
<dbReference type="Proteomes" id="UP000001514">
    <property type="component" value="Unassembled WGS sequence"/>
</dbReference>
<keyword evidence="4" id="KW-1185">Reference proteome</keyword>
<evidence type="ECO:0000259" key="2">
    <source>
        <dbReference type="PROSITE" id="PS50011"/>
    </source>
</evidence>
<dbReference type="EMBL" id="GL377589">
    <property type="protein sequence ID" value="EFJ24478.1"/>
    <property type="molecule type" value="Genomic_DNA"/>
</dbReference>
<gene>
    <name evidence="3" type="ORF">SELMODRAFT_17510</name>
</gene>
<dbReference type="AlphaFoldDB" id="D8RTB1"/>